<evidence type="ECO:0000259" key="2">
    <source>
        <dbReference type="Pfam" id="PF13460"/>
    </source>
</evidence>
<comment type="caution">
    <text evidence="3">The sequence shown here is derived from an EMBL/GenBank/DDBJ whole genome shotgun (WGS) entry which is preliminary data.</text>
</comment>
<dbReference type="AlphaFoldDB" id="A0A5M3ME93"/>
<dbReference type="InterPro" id="IPR051606">
    <property type="entry name" value="Polyketide_Oxido-like"/>
</dbReference>
<dbReference type="InterPro" id="IPR016040">
    <property type="entry name" value="NAD(P)-bd_dom"/>
</dbReference>
<dbReference type="EMBL" id="JH711584">
    <property type="protein sequence ID" value="EIW77326.1"/>
    <property type="molecule type" value="Genomic_DNA"/>
</dbReference>
<dbReference type="GO" id="GO:0016646">
    <property type="term" value="F:oxidoreductase activity, acting on the CH-NH group of donors, NAD or NADP as acceptor"/>
    <property type="evidence" value="ECO:0007669"/>
    <property type="project" value="TreeGrafter"/>
</dbReference>
<protein>
    <submittedName>
        <fullName evidence="3">NAD(P)-binding protein</fullName>
    </submittedName>
</protein>
<dbReference type="PANTHER" id="PTHR43355">
    <property type="entry name" value="FLAVIN REDUCTASE (NADPH)"/>
    <property type="match status" value="1"/>
</dbReference>
<dbReference type="InterPro" id="IPR036291">
    <property type="entry name" value="NAD(P)-bd_dom_sf"/>
</dbReference>
<comment type="similarity">
    <text evidence="1">Belongs to the avfA family.</text>
</comment>
<dbReference type="Gene3D" id="3.40.50.720">
    <property type="entry name" value="NAD(P)-binding Rossmann-like Domain"/>
    <property type="match status" value="1"/>
</dbReference>
<dbReference type="KEGG" id="cput:CONPUDRAFT_168274"/>
<evidence type="ECO:0000256" key="1">
    <source>
        <dbReference type="ARBA" id="ARBA00038376"/>
    </source>
</evidence>
<dbReference type="OrthoDB" id="10254221at2759"/>
<sequence>MHVLILGATGPSGVLFIREALAHSHAVTIYARSPHKLPEDLAINAHVTVHKGELDEEAALSDAMDGVDAVLSALGPNASFTTSYPTDRPFGRAYSLILRVMKEKNVHRLIALGTPSITDEEDRASLRFALATRLLRYVLNAVYEDVRAIGRTLRTEGTALDIQWTIARVPMLTNATETRWHAGYVGDGKSAFTLSRAAFAAFVIHELEHNEWVGKAPAITDG</sequence>
<evidence type="ECO:0000313" key="3">
    <source>
        <dbReference type="EMBL" id="EIW77326.1"/>
    </source>
</evidence>
<reference evidence="4" key="1">
    <citation type="journal article" date="2012" name="Science">
        <title>The Paleozoic origin of enzymatic lignin decomposition reconstructed from 31 fungal genomes.</title>
        <authorList>
            <person name="Floudas D."/>
            <person name="Binder M."/>
            <person name="Riley R."/>
            <person name="Barry K."/>
            <person name="Blanchette R.A."/>
            <person name="Henrissat B."/>
            <person name="Martinez A.T."/>
            <person name="Otillar R."/>
            <person name="Spatafora J.W."/>
            <person name="Yadav J.S."/>
            <person name="Aerts A."/>
            <person name="Benoit I."/>
            <person name="Boyd A."/>
            <person name="Carlson A."/>
            <person name="Copeland A."/>
            <person name="Coutinho P.M."/>
            <person name="de Vries R.P."/>
            <person name="Ferreira P."/>
            <person name="Findley K."/>
            <person name="Foster B."/>
            <person name="Gaskell J."/>
            <person name="Glotzer D."/>
            <person name="Gorecki P."/>
            <person name="Heitman J."/>
            <person name="Hesse C."/>
            <person name="Hori C."/>
            <person name="Igarashi K."/>
            <person name="Jurgens J.A."/>
            <person name="Kallen N."/>
            <person name="Kersten P."/>
            <person name="Kohler A."/>
            <person name="Kuees U."/>
            <person name="Kumar T.K.A."/>
            <person name="Kuo A."/>
            <person name="LaButti K."/>
            <person name="Larrondo L.F."/>
            <person name="Lindquist E."/>
            <person name="Ling A."/>
            <person name="Lombard V."/>
            <person name="Lucas S."/>
            <person name="Lundell T."/>
            <person name="Martin R."/>
            <person name="McLaughlin D.J."/>
            <person name="Morgenstern I."/>
            <person name="Morin E."/>
            <person name="Murat C."/>
            <person name="Nagy L.G."/>
            <person name="Nolan M."/>
            <person name="Ohm R.A."/>
            <person name="Patyshakuliyeva A."/>
            <person name="Rokas A."/>
            <person name="Ruiz-Duenas F.J."/>
            <person name="Sabat G."/>
            <person name="Salamov A."/>
            <person name="Samejima M."/>
            <person name="Schmutz J."/>
            <person name="Slot J.C."/>
            <person name="St John F."/>
            <person name="Stenlid J."/>
            <person name="Sun H."/>
            <person name="Sun S."/>
            <person name="Syed K."/>
            <person name="Tsang A."/>
            <person name="Wiebenga A."/>
            <person name="Young D."/>
            <person name="Pisabarro A."/>
            <person name="Eastwood D.C."/>
            <person name="Martin F."/>
            <person name="Cullen D."/>
            <person name="Grigoriev I.V."/>
            <person name="Hibbett D.S."/>
        </authorList>
    </citation>
    <scope>NUCLEOTIDE SEQUENCE [LARGE SCALE GENOMIC DNA]</scope>
    <source>
        <strain evidence="4">RWD-64-598 SS2</strain>
    </source>
</reference>
<dbReference type="OMA" id="EHDKFSV"/>
<dbReference type="PANTHER" id="PTHR43355:SF2">
    <property type="entry name" value="FLAVIN REDUCTASE (NADPH)"/>
    <property type="match status" value="1"/>
</dbReference>
<dbReference type="Pfam" id="PF13460">
    <property type="entry name" value="NAD_binding_10"/>
    <property type="match status" value="1"/>
</dbReference>
<accession>A0A5M3ME93</accession>
<dbReference type="SUPFAM" id="SSF51735">
    <property type="entry name" value="NAD(P)-binding Rossmann-fold domains"/>
    <property type="match status" value="1"/>
</dbReference>
<keyword evidence="4" id="KW-1185">Reference proteome</keyword>
<dbReference type="GeneID" id="19205960"/>
<dbReference type="RefSeq" id="XP_007772716.1">
    <property type="nucleotide sequence ID" value="XM_007774526.1"/>
</dbReference>
<evidence type="ECO:0000313" key="4">
    <source>
        <dbReference type="Proteomes" id="UP000053558"/>
    </source>
</evidence>
<gene>
    <name evidence="3" type="ORF">CONPUDRAFT_168274</name>
</gene>
<feature type="domain" description="NAD(P)-binding" evidence="2">
    <location>
        <begin position="7"/>
        <end position="209"/>
    </location>
</feature>
<organism evidence="3 4">
    <name type="scientific">Coniophora puteana (strain RWD-64-598)</name>
    <name type="common">Brown rot fungus</name>
    <dbReference type="NCBI Taxonomy" id="741705"/>
    <lineage>
        <taxon>Eukaryota</taxon>
        <taxon>Fungi</taxon>
        <taxon>Dikarya</taxon>
        <taxon>Basidiomycota</taxon>
        <taxon>Agaricomycotina</taxon>
        <taxon>Agaricomycetes</taxon>
        <taxon>Agaricomycetidae</taxon>
        <taxon>Boletales</taxon>
        <taxon>Coniophorineae</taxon>
        <taxon>Coniophoraceae</taxon>
        <taxon>Coniophora</taxon>
    </lineage>
</organism>
<proteinExistence type="inferred from homology"/>
<dbReference type="Proteomes" id="UP000053558">
    <property type="component" value="Unassembled WGS sequence"/>
</dbReference>
<name>A0A5M3ME93_CONPW</name>